<keyword evidence="1" id="KW-0812">Transmembrane</keyword>
<comment type="caution">
    <text evidence="2">The sequence shown here is derived from an EMBL/GenBank/DDBJ whole genome shotgun (WGS) entry which is preliminary data.</text>
</comment>
<keyword evidence="1" id="KW-1133">Transmembrane helix</keyword>
<proteinExistence type="predicted"/>
<feature type="non-terminal residue" evidence="2">
    <location>
        <position position="247"/>
    </location>
</feature>
<keyword evidence="3" id="KW-1185">Reference proteome</keyword>
<evidence type="ECO:0000313" key="2">
    <source>
        <dbReference type="EMBL" id="KAJ5443631.1"/>
    </source>
</evidence>
<dbReference type="EMBL" id="JAPVEA010000007">
    <property type="protein sequence ID" value="KAJ5443631.1"/>
    <property type="molecule type" value="Genomic_DNA"/>
</dbReference>
<gene>
    <name evidence="2" type="ORF">N7458_007503</name>
</gene>
<keyword evidence="1" id="KW-0472">Membrane</keyword>
<reference evidence="2" key="1">
    <citation type="submission" date="2022-12" db="EMBL/GenBank/DDBJ databases">
        <authorList>
            <person name="Petersen C."/>
        </authorList>
    </citation>
    <scope>NUCLEOTIDE SEQUENCE</scope>
    <source>
        <strain evidence="2">IBT 16125</strain>
    </source>
</reference>
<protein>
    <submittedName>
        <fullName evidence="2">Uncharacterized protein</fullName>
    </submittedName>
</protein>
<dbReference type="Proteomes" id="UP001213681">
    <property type="component" value="Unassembled WGS sequence"/>
</dbReference>
<dbReference type="AlphaFoldDB" id="A0AAD6C2G8"/>
<evidence type="ECO:0000313" key="3">
    <source>
        <dbReference type="Proteomes" id="UP001213681"/>
    </source>
</evidence>
<accession>A0AAD6C2G8</accession>
<feature type="transmembrane region" description="Helical" evidence="1">
    <location>
        <begin position="77"/>
        <end position="95"/>
    </location>
</feature>
<organism evidence="2 3">
    <name type="scientific">Penicillium daleae</name>
    <dbReference type="NCBI Taxonomy" id="63821"/>
    <lineage>
        <taxon>Eukaryota</taxon>
        <taxon>Fungi</taxon>
        <taxon>Dikarya</taxon>
        <taxon>Ascomycota</taxon>
        <taxon>Pezizomycotina</taxon>
        <taxon>Eurotiomycetes</taxon>
        <taxon>Eurotiomycetidae</taxon>
        <taxon>Eurotiales</taxon>
        <taxon>Aspergillaceae</taxon>
        <taxon>Penicillium</taxon>
    </lineage>
</organism>
<name>A0AAD6C2G8_9EURO</name>
<dbReference type="GeneID" id="81601128"/>
<sequence length="247" mass="28401">RDRNISNISTLFNEYSSNTSLSSILSYLDIIPKKRKEISSYISSRKDYPNNYLDNYKELILENIKKKNAYRLRLENSILLVISATLLSLSLFLRLKPKPILLNKYKSKGSNNFDNSSDEDFIKLLGGKDSERRNTGSEPTFFFTLVPDNIPSISYITAYSPPHNSEKADRVLNPLKSEYSMDEDNLLVKLKEERKLTWKEITDYFPGRKSFLFTAGSIFYQTKAPEGRGRPTTGSEGQKEMITCIFL</sequence>
<reference evidence="2" key="2">
    <citation type="journal article" date="2023" name="IMA Fungus">
        <title>Comparative genomic study of the Penicillium genus elucidates a diverse pangenome and 15 lateral gene transfer events.</title>
        <authorList>
            <person name="Petersen C."/>
            <person name="Sorensen T."/>
            <person name="Nielsen M.R."/>
            <person name="Sondergaard T.E."/>
            <person name="Sorensen J.L."/>
            <person name="Fitzpatrick D.A."/>
            <person name="Frisvad J.C."/>
            <person name="Nielsen K.L."/>
        </authorList>
    </citation>
    <scope>NUCLEOTIDE SEQUENCE</scope>
    <source>
        <strain evidence="2">IBT 16125</strain>
    </source>
</reference>
<dbReference type="RefSeq" id="XP_056763711.1">
    <property type="nucleotide sequence ID" value="XM_056910885.1"/>
</dbReference>
<evidence type="ECO:0000256" key="1">
    <source>
        <dbReference type="SAM" id="Phobius"/>
    </source>
</evidence>